<keyword evidence="1" id="KW-0732">Signal</keyword>
<accession>A0A4Y2TJH7</accession>
<dbReference type="Proteomes" id="UP000499080">
    <property type="component" value="Unassembled WGS sequence"/>
</dbReference>
<gene>
    <name evidence="2" type="ORF">AVEN_238305_1</name>
</gene>
<organism evidence="2 3">
    <name type="scientific">Araneus ventricosus</name>
    <name type="common">Orbweaver spider</name>
    <name type="synonym">Epeira ventricosa</name>
    <dbReference type="NCBI Taxonomy" id="182803"/>
    <lineage>
        <taxon>Eukaryota</taxon>
        <taxon>Metazoa</taxon>
        <taxon>Ecdysozoa</taxon>
        <taxon>Arthropoda</taxon>
        <taxon>Chelicerata</taxon>
        <taxon>Arachnida</taxon>
        <taxon>Araneae</taxon>
        <taxon>Araneomorphae</taxon>
        <taxon>Entelegynae</taxon>
        <taxon>Araneoidea</taxon>
        <taxon>Araneidae</taxon>
        <taxon>Araneus</taxon>
    </lineage>
</organism>
<feature type="chain" id="PRO_5021303007" evidence="1">
    <location>
        <begin position="30"/>
        <end position="118"/>
    </location>
</feature>
<evidence type="ECO:0000256" key="1">
    <source>
        <dbReference type="SAM" id="SignalP"/>
    </source>
</evidence>
<dbReference type="OrthoDB" id="616263at2759"/>
<comment type="caution">
    <text evidence="2">The sequence shown here is derived from an EMBL/GenBank/DDBJ whole genome shotgun (WGS) entry which is preliminary data.</text>
</comment>
<keyword evidence="3" id="KW-1185">Reference proteome</keyword>
<name>A0A4Y2TJH7_ARAVE</name>
<reference evidence="2 3" key="1">
    <citation type="journal article" date="2019" name="Sci. Rep.">
        <title>Orb-weaving spider Araneus ventricosus genome elucidates the spidroin gene catalogue.</title>
        <authorList>
            <person name="Kono N."/>
            <person name="Nakamura H."/>
            <person name="Ohtoshi R."/>
            <person name="Moran D.A.P."/>
            <person name="Shinohara A."/>
            <person name="Yoshida Y."/>
            <person name="Fujiwara M."/>
            <person name="Mori M."/>
            <person name="Tomita M."/>
            <person name="Arakawa K."/>
        </authorList>
    </citation>
    <scope>NUCLEOTIDE SEQUENCE [LARGE SCALE GENOMIC DNA]</scope>
</reference>
<feature type="signal peptide" evidence="1">
    <location>
        <begin position="1"/>
        <end position="29"/>
    </location>
</feature>
<proteinExistence type="predicted"/>
<evidence type="ECO:0000313" key="3">
    <source>
        <dbReference type="Proteomes" id="UP000499080"/>
    </source>
</evidence>
<sequence length="118" mass="13666">MSCMGCGFRLPLRLLDFLLVLLQQFLSFANNMGIIMHHHLIRQGVCIGWLHDGSVAISSFQKIGGKLIWTRFSLNSDVKTVAENWQNGQERDFYQVGLNKLILCLDKRLNRFYDYAEK</sequence>
<evidence type="ECO:0000313" key="2">
    <source>
        <dbReference type="EMBL" id="GBN99596.1"/>
    </source>
</evidence>
<protein>
    <submittedName>
        <fullName evidence="2">Uncharacterized protein</fullName>
    </submittedName>
</protein>
<dbReference type="EMBL" id="BGPR01028435">
    <property type="protein sequence ID" value="GBN99596.1"/>
    <property type="molecule type" value="Genomic_DNA"/>
</dbReference>
<dbReference type="AlphaFoldDB" id="A0A4Y2TJH7"/>